<dbReference type="EMBL" id="JARJCM010000659">
    <property type="protein sequence ID" value="KAJ7016010.1"/>
    <property type="molecule type" value="Genomic_DNA"/>
</dbReference>
<organism evidence="2 3">
    <name type="scientific">Mycena alexandri</name>
    <dbReference type="NCBI Taxonomy" id="1745969"/>
    <lineage>
        <taxon>Eukaryota</taxon>
        <taxon>Fungi</taxon>
        <taxon>Dikarya</taxon>
        <taxon>Basidiomycota</taxon>
        <taxon>Agaricomycotina</taxon>
        <taxon>Agaricomycetes</taxon>
        <taxon>Agaricomycetidae</taxon>
        <taxon>Agaricales</taxon>
        <taxon>Marasmiineae</taxon>
        <taxon>Mycenaceae</taxon>
        <taxon>Mycena</taxon>
    </lineage>
</organism>
<proteinExistence type="predicted"/>
<comment type="caution">
    <text evidence="2">The sequence shown here is derived from an EMBL/GenBank/DDBJ whole genome shotgun (WGS) entry which is preliminary data.</text>
</comment>
<feature type="region of interest" description="Disordered" evidence="1">
    <location>
        <begin position="30"/>
        <end position="162"/>
    </location>
</feature>
<evidence type="ECO:0000313" key="3">
    <source>
        <dbReference type="Proteomes" id="UP001218188"/>
    </source>
</evidence>
<gene>
    <name evidence="2" type="ORF">C8F04DRAFT_1167528</name>
</gene>
<feature type="compositionally biased region" description="Polar residues" evidence="1">
    <location>
        <begin position="98"/>
        <end position="111"/>
    </location>
</feature>
<feature type="compositionally biased region" description="Low complexity" evidence="1">
    <location>
        <begin position="46"/>
        <end position="58"/>
    </location>
</feature>
<sequence>MADSQWCLDECPTCATVVHGRAIYCSPECEPEMEPQLRPEEDKSSVDSSTYISSSISTGPVAETLVAGSIGLPSPKSSCGSAHGRAPPPGPPSRPLLTKTNVYLFSNSTTHPLLPHSNETSDRPGTPSEKWIPTAVVEAECSRTPDRRRRDGRPTFRSRTGP</sequence>
<evidence type="ECO:0000256" key="1">
    <source>
        <dbReference type="SAM" id="MobiDB-lite"/>
    </source>
</evidence>
<feature type="compositionally biased region" description="Basic and acidic residues" evidence="1">
    <location>
        <begin position="140"/>
        <end position="154"/>
    </location>
</feature>
<reference evidence="2" key="1">
    <citation type="submission" date="2023-03" db="EMBL/GenBank/DDBJ databases">
        <title>Massive genome expansion in bonnet fungi (Mycena s.s.) driven by repeated elements and novel gene families across ecological guilds.</title>
        <authorList>
            <consortium name="Lawrence Berkeley National Laboratory"/>
            <person name="Harder C.B."/>
            <person name="Miyauchi S."/>
            <person name="Viragh M."/>
            <person name="Kuo A."/>
            <person name="Thoen E."/>
            <person name="Andreopoulos B."/>
            <person name="Lu D."/>
            <person name="Skrede I."/>
            <person name="Drula E."/>
            <person name="Henrissat B."/>
            <person name="Morin E."/>
            <person name="Kohler A."/>
            <person name="Barry K."/>
            <person name="LaButti K."/>
            <person name="Morin E."/>
            <person name="Salamov A."/>
            <person name="Lipzen A."/>
            <person name="Mereny Z."/>
            <person name="Hegedus B."/>
            <person name="Baldrian P."/>
            <person name="Stursova M."/>
            <person name="Weitz H."/>
            <person name="Taylor A."/>
            <person name="Grigoriev I.V."/>
            <person name="Nagy L.G."/>
            <person name="Martin F."/>
            <person name="Kauserud H."/>
        </authorList>
    </citation>
    <scope>NUCLEOTIDE SEQUENCE</scope>
    <source>
        <strain evidence="2">CBHHK200</strain>
    </source>
</reference>
<accession>A0AAD6WKX3</accession>
<dbReference type="AlphaFoldDB" id="A0AAD6WKX3"/>
<dbReference type="Proteomes" id="UP001218188">
    <property type="component" value="Unassembled WGS sequence"/>
</dbReference>
<evidence type="ECO:0000313" key="2">
    <source>
        <dbReference type="EMBL" id="KAJ7016010.1"/>
    </source>
</evidence>
<feature type="compositionally biased region" description="Basic and acidic residues" evidence="1">
    <location>
        <begin position="35"/>
        <end position="45"/>
    </location>
</feature>
<name>A0AAD6WKX3_9AGAR</name>
<protein>
    <submittedName>
        <fullName evidence="2">Uncharacterized protein</fullName>
    </submittedName>
</protein>
<keyword evidence="3" id="KW-1185">Reference proteome</keyword>